<dbReference type="InterPro" id="IPR000073">
    <property type="entry name" value="AB_hydrolase_1"/>
</dbReference>
<dbReference type="EMBL" id="CP038266">
    <property type="protein sequence ID" value="QBR88893.1"/>
    <property type="molecule type" value="Genomic_DNA"/>
</dbReference>
<dbReference type="InterPro" id="IPR029058">
    <property type="entry name" value="AB_hydrolase_fold"/>
</dbReference>
<evidence type="ECO:0000259" key="2">
    <source>
        <dbReference type="Pfam" id="PF00561"/>
    </source>
</evidence>
<keyword evidence="4" id="KW-1185">Reference proteome</keyword>
<evidence type="ECO:0000256" key="1">
    <source>
        <dbReference type="ARBA" id="ARBA00022801"/>
    </source>
</evidence>
<proteinExistence type="predicted"/>
<dbReference type="PRINTS" id="PR00412">
    <property type="entry name" value="EPOXHYDRLASE"/>
</dbReference>
<name>A0ABX5SRW1_9MICO</name>
<dbReference type="PANTHER" id="PTHR43329">
    <property type="entry name" value="EPOXIDE HYDROLASE"/>
    <property type="match status" value="1"/>
</dbReference>
<dbReference type="GO" id="GO:0016787">
    <property type="term" value="F:hydrolase activity"/>
    <property type="evidence" value="ECO:0007669"/>
    <property type="project" value="UniProtKB-KW"/>
</dbReference>
<keyword evidence="1 3" id="KW-0378">Hydrolase</keyword>
<evidence type="ECO:0000313" key="3">
    <source>
        <dbReference type="EMBL" id="QBR88893.1"/>
    </source>
</evidence>
<reference evidence="3 4" key="1">
    <citation type="submission" date="2019-03" db="EMBL/GenBank/DDBJ databases">
        <authorList>
            <person name="Dong K."/>
        </authorList>
    </citation>
    <scope>NUCLEOTIDE SEQUENCE [LARGE SCALE GENOMIC DNA]</scope>
    <source>
        <strain evidence="4">dk512</strain>
    </source>
</reference>
<protein>
    <submittedName>
        <fullName evidence="3">Alpha/beta hydrolase</fullName>
    </submittedName>
</protein>
<feature type="domain" description="AB hydrolase-1" evidence="2">
    <location>
        <begin position="37"/>
        <end position="146"/>
    </location>
</feature>
<dbReference type="Pfam" id="PF00561">
    <property type="entry name" value="Abhydrolase_1"/>
    <property type="match status" value="1"/>
</dbReference>
<dbReference type="RefSeq" id="WP_135066684.1">
    <property type="nucleotide sequence ID" value="NZ_CP038266.1"/>
</dbReference>
<gene>
    <name evidence="3" type="ORF">E4K62_09445</name>
</gene>
<dbReference type="InterPro" id="IPR000639">
    <property type="entry name" value="Epox_hydrolase-like"/>
</dbReference>
<dbReference type="Gene3D" id="3.40.50.1820">
    <property type="entry name" value="alpha/beta hydrolase"/>
    <property type="match status" value="1"/>
</dbReference>
<accession>A0ABX5SRW1</accession>
<dbReference type="SUPFAM" id="SSF53474">
    <property type="entry name" value="alpha/beta-Hydrolases"/>
    <property type="match status" value="1"/>
</dbReference>
<dbReference type="Proteomes" id="UP000295748">
    <property type="component" value="Chromosome"/>
</dbReference>
<evidence type="ECO:0000313" key="4">
    <source>
        <dbReference type="Proteomes" id="UP000295748"/>
    </source>
</evidence>
<sequence>MTIIAPAGATIPGVTHHLAAINGTELHYVTAGDSGSPILLVHGWPETWWAFRTLIPLLARTHRVFALDLRGFGDSGAGETEYGEAVSAEDLHQLVAHLGAGAVHVLGQDISGGTVFRFAATHPADVRSLIAIESTLMGYGLEALADVNGFGSWHVGFLGTPAIASMLIPGHERDLIAGWAYANMNGTPGAVSESDLDEFIRTYSRPGAWRGTEGLYHQLFLDKGETRALAEAHPITVPVLAVDGANAPFTANTFRQVTAGEVTSVHIPGVGHLVAQEAPDALAAAILHFTMRVEQMRVEQMRVEQIR</sequence>
<organism evidence="3 4">
    <name type="scientific">Microbacterium wangchenii</name>
    <dbReference type="NCBI Taxonomy" id="2541726"/>
    <lineage>
        <taxon>Bacteria</taxon>
        <taxon>Bacillati</taxon>
        <taxon>Actinomycetota</taxon>
        <taxon>Actinomycetes</taxon>
        <taxon>Micrococcales</taxon>
        <taxon>Microbacteriaceae</taxon>
        <taxon>Microbacterium</taxon>
    </lineage>
</organism>